<keyword evidence="1" id="KW-0812">Transmembrane</keyword>
<keyword evidence="1" id="KW-0472">Membrane</keyword>
<reference evidence="2" key="1">
    <citation type="submission" date="2022-11" db="EMBL/GenBank/DDBJ databases">
        <authorList>
            <person name="Hyden B.L."/>
            <person name="Feng K."/>
            <person name="Yates T."/>
            <person name="Jawdy S."/>
            <person name="Smart L.B."/>
            <person name="Muchero W."/>
        </authorList>
    </citation>
    <scope>NUCLEOTIDE SEQUENCE</scope>
    <source>
        <tissue evidence="2">Shoot tip</tissue>
    </source>
</reference>
<protein>
    <submittedName>
        <fullName evidence="2">Uncharacterized protein</fullName>
    </submittedName>
</protein>
<sequence>MVRATKQYKQGKVNKQEVSASAINTVLFFSLLYYYYLSPSLPPSSPFQKTPLKRLENHRIASFSHSIGLEILDLGVLLSMDWLCCFCPSYSKLVGGRSSSTSGSAA</sequence>
<keyword evidence="3" id="KW-1185">Reference proteome</keyword>
<comment type="caution">
    <text evidence="2">The sequence shown here is derived from an EMBL/GenBank/DDBJ whole genome shotgun (WGS) entry which is preliminary data.</text>
</comment>
<accession>A0A9Q0USQ4</accession>
<feature type="transmembrane region" description="Helical" evidence="1">
    <location>
        <begin position="20"/>
        <end position="37"/>
    </location>
</feature>
<dbReference type="Proteomes" id="UP001151529">
    <property type="component" value="Chromosome 5"/>
</dbReference>
<gene>
    <name evidence="2" type="ORF">OIU85_017964</name>
</gene>
<dbReference type="EMBL" id="JAPFFL010000003">
    <property type="protein sequence ID" value="KAJ6735694.1"/>
    <property type="molecule type" value="Genomic_DNA"/>
</dbReference>
<dbReference type="AlphaFoldDB" id="A0A9Q0USQ4"/>
<evidence type="ECO:0000313" key="3">
    <source>
        <dbReference type="Proteomes" id="UP001151529"/>
    </source>
</evidence>
<keyword evidence="1" id="KW-1133">Transmembrane helix</keyword>
<proteinExistence type="predicted"/>
<evidence type="ECO:0000313" key="2">
    <source>
        <dbReference type="EMBL" id="KAJ6735694.1"/>
    </source>
</evidence>
<evidence type="ECO:0000256" key="1">
    <source>
        <dbReference type="SAM" id="Phobius"/>
    </source>
</evidence>
<organism evidence="2 3">
    <name type="scientific">Salix viminalis</name>
    <name type="common">Common osier</name>
    <name type="synonym">Basket willow</name>
    <dbReference type="NCBI Taxonomy" id="40686"/>
    <lineage>
        <taxon>Eukaryota</taxon>
        <taxon>Viridiplantae</taxon>
        <taxon>Streptophyta</taxon>
        <taxon>Embryophyta</taxon>
        <taxon>Tracheophyta</taxon>
        <taxon>Spermatophyta</taxon>
        <taxon>Magnoliopsida</taxon>
        <taxon>eudicotyledons</taxon>
        <taxon>Gunneridae</taxon>
        <taxon>Pentapetalae</taxon>
        <taxon>rosids</taxon>
        <taxon>fabids</taxon>
        <taxon>Malpighiales</taxon>
        <taxon>Salicaceae</taxon>
        <taxon>Saliceae</taxon>
        <taxon>Salix</taxon>
    </lineage>
</organism>
<name>A0A9Q0USQ4_SALVM</name>
<reference evidence="2" key="2">
    <citation type="journal article" date="2023" name="Int. J. Mol. Sci.">
        <title>De Novo Assembly and Annotation of 11 Diverse Shrub Willow (Salix) Genomes Reveals Novel Gene Organization in Sex-Linked Regions.</title>
        <authorList>
            <person name="Hyden B."/>
            <person name="Feng K."/>
            <person name="Yates T.B."/>
            <person name="Jawdy S."/>
            <person name="Cereghino C."/>
            <person name="Smart L.B."/>
            <person name="Muchero W."/>
        </authorList>
    </citation>
    <scope>NUCLEOTIDE SEQUENCE [LARGE SCALE GENOMIC DNA]</scope>
    <source>
        <tissue evidence="2">Shoot tip</tissue>
    </source>
</reference>